<evidence type="ECO:0000256" key="2">
    <source>
        <dbReference type="ARBA" id="ARBA00023295"/>
    </source>
</evidence>
<feature type="domain" description="Inosine/uridine-preferring nucleoside hydrolase" evidence="3">
    <location>
        <begin position="4"/>
        <end position="302"/>
    </location>
</feature>
<dbReference type="PANTHER" id="PTHR12304">
    <property type="entry name" value="INOSINE-URIDINE PREFERRING NUCLEOSIDE HYDROLASE"/>
    <property type="match status" value="1"/>
</dbReference>
<proteinExistence type="predicted"/>
<dbReference type="InterPro" id="IPR001910">
    <property type="entry name" value="Inosine/uridine_hydrolase_dom"/>
</dbReference>
<comment type="caution">
    <text evidence="4">The sequence shown here is derived from an EMBL/GenBank/DDBJ whole genome shotgun (WGS) entry which is preliminary data.</text>
</comment>
<dbReference type="InterPro" id="IPR036452">
    <property type="entry name" value="Ribo_hydro-like"/>
</dbReference>
<dbReference type="GO" id="GO:0008477">
    <property type="term" value="F:purine nucleosidase activity"/>
    <property type="evidence" value="ECO:0007669"/>
    <property type="project" value="TreeGrafter"/>
</dbReference>
<dbReference type="EMBL" id="QGUI01000611">
    <property type="protein sequence ID" value="PZM94254.1"/>
    <property type="molecule type" value="Genomic_DNA"/>
</dbReference>
<dbReference type="Gene3D" id="3.90.245.10">
    <property type="entry name" value="Ribonucleoside hydrolase-like"/>
    <property type="match status" value="1"/>
</dbReference>
<keyword evidence="2" id="KW-0326">Glycosidase</keyword>
<gene>
    <name evidence="4" type="ORF">DIU77_14605</name>
</gene>
<accession>A0A2W4J5Q3</accession>
<dbReference type="InterPro" id="IPR023186">
    <property type="entry name" value="IUNH"/>
</dbReference>
<dbReference type="GO" id="GO:0006152">
    <property type="term" value="P:purine nucleoside catabolic process"/>
    <property type="evidence" value="ECO:0007669"/>
    <property type="project" value="TreeGrafter"/>
</dbReference>
<keyword evidence="1 4" id="KW-0378">Hydrolase</keyword>
<name>A0A2W4J5Q3_9PSEU</name>
<dbReference type="STRING" id="1111738.GCA_000427905_02786"/>
<dbReference type="AlphaFoldDB" id="A0A2W4J5Q3"/>
<evidence type="ECO:0000256" key="1">
    <source>
        <dbReference type="ARBA" id="ARBA00022801"/>
    </source>
</evidence>
<reference evidence="4" key="1">
    <citation type="submission" date="2018-05" db="EMBL/GenBank/DDBJ databases">
        <authorList>
            <person name="Lanie J.A."/>
            <person name="Ng W.-L."/>
            <person name="Kazmierczak K.M."/>
            <person name="Andrzejewski T.M."/>
            <person name="Davidsen T.M."/>
            <person name="Wayne K.J."/>
            <person name="Tettelin H."/>
            <person name="Glass J.I."/>
            <person name="Rusch D."/>
            <person name="Podicherti R."/>
            <person name="Tsui H.-C.T."/>
            <person name="Winkler M.E."/>
        </authorList>
    </citation>
    <scope>NUCLEOTIDE SEQUENCE</scope>
    <source>
        <strain evidence="4">ZC4RG45</strain>
    </source>
</reference>
<dbReference type="PANTHER" id="PTHR12304:SF4">
    <property type="entry name" value="URIDINE NUCLEOSIDASE"/>
    <property type="match status" value="1"/>
</dbReference>
<dbReference type="GO" id="GO:0005829">
    <property type="term" value="C:cytosol"/>
    <property type="evidence" value="ECO:0007669"/>
    <property type="project" value="TreeGrafter"/>
</dbReference>
<protein>
    <submittedName>
        <fullName evidence="4">Nucleoside hydrolase</fullName>
    </submittedName>
</protein>
<evidence type="ECO:0000313" key="4">
    <source>
        <dbReference type="EMBL" id="PZM94254.1"/>
    </source>
</evidence>
<evidence type="ECO:0000259" key="3">
    <source>
        <dbReference type="Pfam" id="PF01156"/>
    </source>
</evidence>
<dbReference type="SUPFAM" id="SSF53590">
    <property type="entry name" value="Nucleoside hydrolase"/>
    <property type="match status" value="1"/>
</dbReference>
<sequence>MPALIIDTDPGVDDAFAIALAALDPDVTLLGVTTVYGNVSVDATTRNAQRILALCGASGVPIARGAERPLVHPHPHRARYAHGSDGLSGRSSVLPDPIVPTADAGAVELMVSLLREATEPVVLVPIGPLTNIALLLAAYPEIKPQIDRVVIMGGAVDGGNVTARAEFNLWSDPEAARRVLTEPDVRCVLVPMDLTCRCAVDVPWLDRLAASGPIGAALRELTTDYLEYYTKALGRPAVVLHDAIAVAEAIWPGMLRTEDYPLDVECAFGPSRGALVADRRRRELIAETVATDTEPVAVAVDVAPEWGFEGVRARLLDGLTRTR</sequence>
<organism evidence="4">
    <name type="scientific">Thermocrispum agreste</name>
    <dbReference type="NCBI Taxonomy" id="37925"/>
    <lineage>
        <taxon>Bacteria</taxon>
        <taxon>Bacillati</taxon>
        <taxon>Actinomycetota</taxon>
        <taxon>Actinomycetes</taxon>
        <taxon>Pseudonocardiales</taxon>
        <taxon>Pseudonocardiaceae</taxon>
        <taxon>Thermocrispum</taxon>
    </lineage>
</organism>
<dbReference type="Pfam" id="PF01156">
    <property type="entry name" value="IU_nuc_hydro"/>
    <property type="match status" value="1"/>
</dbReference>